<name>A0AAW2LZU9_9LAMI</name>
<evidence type="ECO:0000313" key="1">
    <source>
        <dbReference type="EMBL" id="KAL0324680.1"/>
    </source>
</evidence>
<dbReference type="PANTHER" id="PTHR10775">
    <property type="entry name" value="OS08G0208400 PROTEIN"/>
    <property type="match status" value="1"/>
</dbReference>
<organism evidence="1">
    <name type="scientific">Sesamum calycinum</name>
    <dbReference type="NCBI Taxonomy" id="2727403"/>
    <lineage>
        <taxon>Eukaryota</taxon>
        <taxon>Viridiplantae</taxon>
        <taxon>Streptophyta</taxon>
        <taxon>Embryophyta</taxon>
        <taxon>Tracheophyta</taxon>
        <taxon>Spermatophyta</taxon>
        <taxon>Magnoliopsida</taxon>
        <taxon>eudicotyledons</taxon>
        <taxon>Gunneridae</taxon>
        <taxon>Pentapetalae</taxon>
        <taxon>asterids</taxon>
        <taxon>lamiids</taxon>
        <taxon>Lamiales</taxon>
        <taxon>Pedaliaceae</taxon>
        <taxon>Sesamum</taxon>
    </lineage>
</organism>
<dbReference type="Pfam" id="PF02992">
    <property type="entry name" value="Transposase_21"/>
    <property type="match status" value="1"/>
</dbReference>
<dbReference type="PANTHER" id="PTHR10775:SF187">
    <property type="entry name" value="TRANSPOSASE-ASSOCIATED DOMAIN-CONTAINING PROTEIN"/>
    <property type="match status" value="1"/>
</dbReference>
<protein>
    <submittedName>
        <fullName evidence="1">Uncharacterized protein</fullName>
    </submittedName>
</protein>
<dbReference type="AlphaFoldDB" id="A0AAW2LZU9"/>
<comment type="caution">
    <text evidence="1">The sequence shown here is derived from an EMBL/GenBank/DDBJ whole genome shotgun (WGS) entry which is preliminary data.</text>
</comment>
<sequence>MRYLPLIPRLQRLYASEASGEHMTWHANHQTEDGSMCHMSDAEAWRHFDQTYPNFVVEPRNVRLDHSIRNVSSIYLESLIEELQNL</sequence>
<reference evidence="1" key="1">
    <citation type="submission" date="2020-06" db="EMBL/GenBank/DDBJ databases">
        <authorList>
            <person name="Li T."/>
            <person name="Hu X."/>
            <person name="Zhang T."/>
            <person name="Song X."/>
            <person name="Zhang H."/>
            <person name="Dai N."/>
            <person name="Sheng W."/>
            <person name="Hou X."/>
            <person name="Wei L."/>
        </authorList>
    </citation>
    <scope>NUCLEOTIDE SEQUENCE</scope>
    <source>
        <strain evidence="1">KEN8</strain>
        <tissue evidence="1">Leaf</tissue>
    </source>
</reference>
<reference evidence="1" key="2">
    <citation type="journal article" date="2024" name="Plant">
        <title>Genomic evolution and insights into agronomic trait innovations of Sesamum species.</title>
        <authorList>
            <person name="Miao H."/>
            <person name="Wang L."/>
            <person name="Qu L."/>
            <person name="Liu H."/>
            <person name="Sun Y."/>
            <person name="Le M."/>
            <person name="Wang Q."/>
            <person name="Wei S."/>
            <person name="Zheng Y."/>
            <person name="Lin W."/>
            <person name="Duan Y."/>
            <person name="Cao H."/>
            <person name="Xiong S."/>
            <person name="Wang X."/>
            <person name="Wei L."/>
            <person name="Li C."/>
            <person name="Ma Q."/>
            <person name="Ju M."/>
            <person name="Zhao R."/>
            <person name="Li G."/>
            <person name="Mu C."/>
            <person name="Tian Q."/>
            <person name="Mei H."/>
            <person name="Zhang T."/>
            <person name="Gao T."/>
            <person name="Zhang H."/>
        </authorList>
    </citation>
    <scope>NUCLEOTIDE SEQUENCE</scope>
    <source>
        <strain evidence="1">KEN8</strain>
    </source>
</reference>
<dbReference type="InterPro" id="IPR004242">
    <property type="entry name" value="Transposase_21"/>
</dbReference>
<proteinExistence type="predicted"/>
<accession>A0AAW2LZU9</accession>
<gene>
    <name evidence="1" type="ORF">Scaly_2435100</name>
</gene>
<feature type="non-terminal residue" evidence="1">
    <location>
        <position position="86"/>
    </location>
</feature>
<dbReference type="EMBL" id="JACGWM010000015">
    <property type="protein sequence ID" value="KAL0324680.1"/>
    <property type="molecule type" value="Genomic_DNA"/>
</dbReference>